<accession>A0A0E0E8U9</accession>
<dbReference type="AlphaFoldDB" id="A0A0E0E8U9"/>
<evidence type="ECO:0000313" key="2">
    <source>
        <dbReference type="EnsemblPlants" id="OMERI07G05180.1"/>
    </source>
</evidence>
<dbReference type="Gramene" id="OMERI07G05180.1">
    <property type="protein sequence ID" value="OMERI07G05180.1"/>
    <property type="gene ID" value="OMERI07G05180"/>
</dbReference>
<sequence>MAMASGSPELGGVERPRRGGLPQYLPLPNHHCCQLFLPLPDPARSRPHRVGDFQIWSSSSWLRAASTTTATKRITSMNRSEASVLV</sequence>
<dbReference type="EnsemblPlants" id="OMERI07G05180.1">
    <property type="protein sequence ID" value="OMERI07G05180.1"/>
    <property type="gene ID" value="OMERI07G05180"/>
</dbReference>
<name>A0A0E0E8U9_9ORYZ</name>
<protein>
    <submittedName>
        <fullName evidence="2">Uncharacterized protein</fullName>
    </submittedName>
</protein>
<evidence type="ECO:0000256" key="1">
    <source>
        <dbReference type="SAM" id="MobiDB-lite"/>
    </source>
</evidence>
<feature type="region of interest" description="Disordered" evidence="1">
    <location>
        <begin position="1"/>
        <end position="23"/>
    </location>
</feature>
<dbReference type="Proteomes" id="UP000008021">
    <property type="component" value="Chromosome 7"/>
</dbReference>
<reference evidence="2" key="2">
    <citation type="submission" date="2018-05" db="EMBL/GenBank/DDBJ databases">
        <title>OmerRS3 (Oryza meridionalis Reference Sequence Version 3).</title>
        <authorList>
            <person name="Zhang J."/>
            <person name="Kudrna D."/>
            <person name="Lee S."/>
            <person name="Talag J."/>
            <person name="Welchert J."/>
            <person name="Wing R.A."/>
        </authorList>
    </citation>
    <scope>NUCLEOTIDE SEQUENCE [LARGE SCALE GENOMIC DNA]</scope>
    <source>
        <strain evidence="2">cv. OR44</strain>
    </source>
</reference>
<proteinExistence type="predicted"/>
<organism evidence="2">
    <name type="scientific">Oryza meridionalis</name>
    <dbReference type="NCBI Taxonomy" id="40149"/>
    <lineage>
        <taxon>Eukaryota</taxon>
        <taxon>Viridiplantae</taxon>
        <taxon>Streptophyta</taxon>
        <taxon>Embryophyta</taxon>
        <taxon>Tracheophyta</taxon>
        <taxon>Spermatophyta</taxon>
        <taxon>Magnoliopsida</taxon>
        <taxon>Liliopsida</taxon>
        <taxon>Poales</taxon>
        <taxon>Poaceae</taxon>
        <taxon>BOP clade</taxon>
        <taxon>Oryzoideae</taxon>
        <taxon>Oryzeae</taxon>
        <taxon>Oryzinae</taxon>
        <taxon>Oryza</taxon>
    </lineage>
</organism>
<keyword evidence="3" id="KW-1185">Reference proteome</keyword>
<dbReference type="HOGENOM" id="CLU_2692225_0_0_1"/>
<reference evidence="2" key="1">
    <citation type="submission" date="2015-04" db="UniProtKB">
        <authorList>
            <consortium name="EnsemblPlants"/>
        </authorList>
    </citation>
    <scope>IDENTIFICATION</scope>
</reference>
<evidence type="ECO:0000313" key="3">
    <source>
        <dbReference type="Proteomes" id="UP000008021"/>
    </source>
</evidence>